<dbReference type="RefSeq" id="WP_251967649.1">
    <property type="nucleotide sequence ID" value="NZ_CP146284.1"/>
</dbReference>
<name>A0ABZ2IQG3_9BACT</name>
<protein>
    <recommendedName>
        <fullName evidence="4">DUF5056 domain-containing protein</fullName>
    </recommendedName>
</protein>
<sequence length="122" mass="14705">MEKETNRAQEDRLKSLFRQMPPVSLPEGFRSQMMQRIEKEAIRKRKRQTWLEWSMLILASMVMIVAAVIGLKELEIPAIRWPKIDTSLLFIYTYIGSIALFLLWLDYRFRRWYDKKHGAKEK</sequence>
<proteinExistence type="predicted"/>
<keyword evidence="1" id="KW-0812">Transmembrane</keyword>
<keyword evidence="1" id="KW-0472">Membrane</keyword>
<keyword evidence="1" id="KW-1133">Transmembrane helix</keyword>
<accession>A0ABZ2IQG3</accession>
<dbReference type="EMBL" id="CP146284">
    <property type="protein sequence ID" value="WWV66807.1"/>
    <property type="molecule type" value="Genomic_DNA"/>
</dbReference>
<keyword evidence="3" id="KW-1185">Reference proteome</keyword>
<feature type="transmembrane region" description="Helical" evidence="1">
    <location>
        <begin position="89"/>
        <end position="107"/>
    </location>
</feature>
<evidence type="ECO:0000256" key="1">
    <source>
        <dbReference type="SAM" id="Phobius"/>
    </source>
</evidence>
<reference evidence="2 3" key="1">
    <citation type="submission" date="2024-02" db="EMBL/GenBank/DDBJ databases">
        <title>Whole genome sequencing of Parabacteroides sp. AD58.</title>
        <authorList>
            <person name="Chaplin A.V."/>
            <person name="Pikina A.P."/>
            <person name="Sokolova S.R."/>
            <person name="Korostin D.O."/>
            <person name="Efimov B.A."/>
        </authorList>
    </citation>
    <scope>NUCLEOTIDE SEQUENCE [LARGE SCALE GENOMIC DNA]</scope>
    <source>
        <strain evidence="2 3">AD58</strain>
    </source>
</reference>
<gene>
    <name evidence="2" type="ORF">NEE14_002110</name>
</gene>
<organism evidence="2 3">
    <name type="scientific">Parabacteroides absconsus</name>
    <dbReference type="NCBI Taxonomy" id="2951805"/>
    <lineage>
        <taxon>Bacteria</taxon>
        <taxon>Pseudomonadati</taxon>
        <taxon>Bacteroidota</taxon>
        <taxon>Bacteroidia</taxon>
        <taxon>Bacteroidales</taxon>
        <taxon>Tannerellaceae</taxon>
        <taxon>Parabacteroides</taxon>
    </lineage>
</organism>
<evidence type="ECO:0000313" key="3">
    <source>
        <dbReference type="Proteomes" id="UP001320603"/>
    </source>
</evidence>
<evidence type="ECO:0008006" key="4">
    <source>
        <dbReference type="Google" id="ProtNLM"/>
    </source>
</evidence>
<feature type="transmembrane region" description="Helical" evidence="1">
    <location>
        <begin position="50"/>
        <end position="69"/>
    </location>
</feature>
<evidence type="ECO:0000313" key="2">
    <source>
        <dbReference type="EMBL" id="WWV66807.1"/>
    </source>
</evidence>
<dbReference type="Proteomes" id="UP001320603">
    <property type="component" value="Chromosome"/>
</dbReference>